<feature type="transmembrane region" description="Helical" evidence="7">
    <location>
        <begin position="69"/>
        <end position="92"/>
    </location>
</feature>
<keyword evidence="7" id="KW-0813">Transport</keyword>
<dbReference type="Proteomes" id="UP000000374">
    <property type="component" value="Chromosome"/>
</dbReference>
<keyword evidence="10" id="KW-1185">Reference proteome</keyword>
<feature type="transmembrane region" description="Helical" evidence="7">
    <location>
        <begin position="176"/>
        <end position="198"/>
    </location>
</feature>
<keyword evidence="5 7" id="KW-1133">Transmembrane helix</keyword>
<keyword evidence="3 7" id="KW-0997">Cell inner membrane</keyword>
<comment type="subunit">
    <text evidence="7">The complex comprises the extracytoplasmic solute receptor protein and the two transmembrane proteins.</text>
</comment>
<dbReference type="PIRSF" id="PIRSF006066">
    <property type="entry name" value="HI0050"/>
    <property type="match status" value="1"/>
</dbReference>
<feature type="transmembrane region" description="Helical" evidence="7">
    <location>
        <begin position="104"/>
        <end position="128"/>
    </location>
</feature>
<dbReference type="Pfam" id="PF06808">
    <property type="entry name" value="DctM"/>
    <property type="match status" value="1"/>
</dbReference>
<evidence type="ECO:0000313" key="10">
    <source>
        <dbReference type="Proteomes" id="UP000000374"/>
    </source>
</evidence>
<dbReference type="RefSeq" id="WP_011809939.1">
    <property type="nucleotide sequence ID" value="NC_008786.1"/>
</dbReference>
<dbReference type="PANTHER" id="PTHR33362">
    <property type="entry name" value="SIALIC ACID TRAP TRANSPORTER PERMEASE PROTEIN SIAT-RELATED"/>
    <property type="match status" value="1"/>
</dbReference>
<feature type="transmembrane region" description="Helical" evidence="7">
    <location>
        <begin position="30"/>
        <end position="49"/>
    </location>
</feature>
<dbReference type="STRING" id="391735.Veis_2185"/>
<feature type="transmembrane region" description="Helical" evidence="7">
    <location>
        <begin position="140"/>
        <end position="164"/>
    </location>
</feature>
<dbReference type="NCBIfam" id="TIGR00786">
    <property type="entry name" value="dctM"/>
    <property type="match status" value="1"/>
</dbReference>
<feature type="transmembrane region" description="Helical" evidence="7">
    <location>
        <begin position="6"/>
        <end position="23"/>
    </location>
</feature>
<dbReference type="InterPro" id="IPR004681">
    <property type="entry name" value="TRAP_DctM"/>
</dbReference>
<comment type="subcellular location">
    <subcellularLocation>
        <location evidence="1 7">Cell inner membrane</location>
        <topology evidence="1 7">Multi-pass membrane protein</topology>
    </subcellularLocation>
</comment>
<comment type="function">
    <text evidence="7">Part of the tripartite ATP-independent periplasmic (TRAP) transport system.</text>
</comment>
<feature type="transmembrane region" description="Helical" evidence="7">
    <location>
        <begin position="284"/>
        <end position="302"/>
    </location>
</feature>
<gene>
    <name evidence="9" type="ordered locus">Veis_2185</name>
</gene>
<feature type="transmembrane region" description="Helical" evidence="7">
    <location>
        <begin position="230"/>
        <end position="263"/>
    </location>
</feature>
<sequence length="436" mass="45309">MERSVIGAIGVGLALLLIFLRVPIGVAMGLVGLGGIAALSSWNAAFGIAKTIPYELIGDWNLSAVPMFLLMGYVASATGLTHGLFASARIFLGHVPGSLASATVLASAFFASASGSSVATAAAFSRISVPEMLKAKYDPALATGCVASAGTLGSLIPPSILMIIFGIMADVSISRLFMAGVVPGILSALVFIGCITIGCMLNPRLAPPVHALYSRAQKRAAAQDVWPLPLLIVGVLGGIFCGAFTATEAGAIGAASACAIAGLRRSLNKDSLRKALVDTAEGTSAIFIIVVGAAIFSRYMSYSQLPTAMSQWLLGSLDSQLTMVLAIAVIYLILGCVLESVSIMLLTMPLLLPLLTQMNVDLVWFGILVIKLLEIGLCTPPVGMNVYVVKSALGERVPLGTIFRGVAWFIAADLSTLGLLIAFPQISLWLPDLLSR</sequence>
<organism evidence="9 10">
    <name type="scientific">Verminephrobacter eiseniae (strain EF01-2)</name>
    <dbReference type="NCBI Taxonomy" id="391735"/>
    <lineage>
        <taxon>Bacteria</taxon>
        <taxon>Pseudomonadati</taxon>
        <taxon>Pseudomonadota</taxon>
        <taxon>Betaproteobacteria</taxon>
        <taxon>Burkholderiales</taxon>
        <taxon>Comamonadaceae</taxon>
        <taxon>Verminephrobacter</taxon>
    </lineage>
</organism>
<comment type="similarity">
    <text evidence="7">Belongs to the TRAP transporter large permease family.</text>
</comment>
<proteinExistence type="inferred from homology"/>
<keyword evidence="4 7" id="KW-0812">Transmembrane</keyword>
<evidence type="ECO:0000259" key="8">
    <source>
        <dbReference type="Pfam" id="PF06808"/>
    </source>
</evidence>
<keyword evidence="6 7" id="KW-0472">Membrane</keyword>
<dbReference type="GeneID" id="76460753"/>
<dbReference type="GO" id="GO:0022857">
    <property type="term" value="F:transmembrane transporter activity"/>
    <property type="evidence" value="ECO:0007669"/>
    <property type="project" value="UniProtKB-UniRule"/>
</dbReference>
<evidence type="ECO:0000256" key="3">
    <source>
        <dbReference type="ARBA" id="ARBA00022519"/>
    </source>
</evidence>
<accession>A1WJX6</accession>
<dbReference type="InterPro" id="IPR010656">
    <property type="entry name" value="DctM"/>
</dbReference>
<evidence type="ECO:0000256" key="1">
    <source>
        <dbReference type="ARBA" id="ARBA00004429"/>
    </source>
</evidence>
<dbReference type="HOGENOM" id="CLU_019824_4_0_4"/>
<evidence type="ECO:0000256" key="5">
    <source>
        <dbReference type="ARBA" id="ARBA00022989"/>
    </source>
</evidence>
<evidence type="ECO:0000256" key="7">
    <source>
        <dbReference type="RuleBase" id="RU369079"/>
    </source>
</evidence>
<feature type="transmembrane region" description="Helical" evidence="7">
    <location>
        <begin position="402"/>
        <end position="430"/>
    </location>
</feature>
<feature type="domain" description="TRAP C4-dicarboxylate transport system permease DctM subunit" evidence="8">
    <location>
        <begin position="12"/>
        <end position="426"/>
    </location>
</feature>
<feature type="transmembrane region" description="Helical" evidence="7">
    <location>
        <begin position="322"/>
        <end position="355"/>
    </location>
</feature>
<evidence type="ECO:0000256" key="6">
    <source>
        <dbReference type="ARBA" id="ARBA00023136"/>
    </source>
</evidence>
<feature type="transmembrane region" description="Helical" evidence="7">
    <location>
        <begin position="362"/>
        <end position="382"/>
    </location>
</feature>
<evidence type="ECO:0000313" key="9">
    <source>
        <dbReference type="EMBL" id="ABM57933.1"/>
    </source>
</evidence>
<dbReference type="PANTHER" id="PTHR33362:SF5">
    <property type="entry name" value="C4-DICARBOXYLATE TRAP TRANSPORTER LARGE PERMEASE PROTEIN DCTM"/>
    <property type="match status" value="1"/>
</dbReference>
<dbReference type="AlphaFoldDB" id="A1WJX6"/>
<dbReference type="GO" id="GO:0005886">
    <property type="term" value="C:plasma membrane"/>
    <property type="evidence" value="ECO:0007669"/>
    <property type="project" value="UniProtKB-SubCell"/>
</dbReference>
<dbReference type="eggNOG" id="COG1593">
    <property type="taxonomic scope" value="Bacteria"/>
</dbReference>
<dbReference type="KEGG" id="vei:Veis_2185"/>
<keyword evidence="2" id="KW-1003">Cell membrane</keyword>
<evidence type="ECO:0000256" key="4">
    <source>
        <dbReference type="ARBA" id="ARBA00022692"/>
    </source>
</evidence>
<protein>
    <recommendedName>
        <fullName evidence="7">TRAP transporter large permease protein</fullName>
    </recommendedName>
</protein>
<evidence type="ECO:0000256" key="2">
    <source>
        <dbReference type="ARBA" id="ARBA00022475"/>
    </source>
</evidence>
<dbReference type="OrthoDB" id="9796052at2"/>
<name>A1WJX6_VEREI</name>
<dbReference type="EMBL" id="CP000542">
    <property type="protein sequence ID" value="ABM57933.1"/>
    <property type="molecule type" value="Genomic_DNA"/>
</dbReference>
<reference evidence="10" key="1">
    <citation type="submission" date="2006-12" db="EMBL/GenBank/DDBJ databases">
        <title>Complete sequence of chromosome 1 of Verminephrobacter eiseniae EF01-2.</title>
        <authorList>
            <person name="Copeland A."/>
            <person name="Lucas S."/>
            <person name="Lapidus A."/>
            <person name="Barry K."/>
            <person name="Detter J.C."/>
            <person name="Glavina del Rio T."/>
            <person name="Dalin E."/>
            <person name="Tice H."/>
            <person name="Pitluck S."/>
            <person name="Chertkov O."/>
            <person name="Brettin T."/>
            <person name="Bruce D."/>
            <person name="Han C."/>
            <person name="Tapia R."/>
            <person name="Gilna P."/>
            <person name="Schmutz J."/>
            <person name="Larimer F."/>
            <person name="Land M."/>
            <person name="Hauser L."/>
            <person name="Kyrpides N."/>
            <person name="Kim E."/>
            <person name="Stahl D."/>
            <person name="Richardson P."/>
        </authorList>
    </citation>
    <scope>NUCLEOTIDE SEQUENCE [LARGE SCALE GENOMIC DNA]</scope>
    <source>
        <strain evidence="10">EF01-2</strain>
    </source>
</reference>